<evidence type="ECO:0000256" key="1">
    <source>
        <dbReference type="SAM" id="MobiDB-lite"/>
    </source>
</evidence>
<dbReference type="Gene3D" id="3.30.420.10">
    <property type="entry name" value="Ribonuclease H-like superfamily/Ribonuclease H"/>
    <property type="match status" value="1"/>
</dbReference>
<dbReference type="GO" id="GO:0004523">
    <property type="term" value="F:RNA-DNA hybrid ribonuclease activity"/>
    <property type="evidence" value="ECO:0007669"/>
    <property type="project" value="InterPro"/>
</dbReference>
<protein>
    <recommendedName>
        <fullName evidence="2">RNase H type-1 domain-containing protein</fullName>
    </recommendedName>
</protein>
<dbReference type="InterPro" id="IPR044730">
    <property type="entry name" value="RNase_H-like_dom_plant"/>
</dbReference>
<gene>
    <name evidence="3" type="ORF">CXB51_009809</name>
</gene>
<sequence length="112" mass="12485">MKPNKNGAWKSDTHAASASGVVRDRNRSWLREFTRNLGCCLLLEAELWPILDGLNLLWMQGFRCVEIESESAGAVCIISDESAAKHSISLAAESTGCTEEHSLQGQYRDCWR</sequence>
<dbReference type="GO" id="GO:0003676">
    <property type="term" value="F:nucleic acid binding"/>
    <property type="evidence" value="ECO:0007669"/>
    <property type="project" value="InterPro"/>
</dbReference>
<feature type="domain" description="RNase H type-1" evidence="2">
    <location>
        <begin position="4"/>
        <end position="87"/>
    </location>
</feature>
<dbReference type="PANTHER" id="PTHR47723:SF19">
    <property type="entry name" value="POLYNUCLEOTIDYL TRANSFERASE, RIBONUCLEASE H-LIKE SUPERFAMILY PROTEIN"/>
    <property type="match status" value="1"/>
</dbReference>
<dbReference type="InterPro" id="IPR053151">
    <property type="entry name" value="RNase_H-like"/>
</dbReference>
<dbReference type="AlphaFoldDB" id="A0A8J6D5T4"/>
<reference evidence="3 4" key="1">
    <citation type="journal article" date="2021" name="bioRxiv">
        <title>The Gossypium anomalum genome as a resource for cotton improvement and evolutionary analysis of hybrid incompatibility.</title>
        <authorList>
            <person name="Grover C.E."/>
            <person name="Yuan D."/>
            <person name="Arick M.A."/>
            <person name="Miller E.R."/>
            <person name="Hu G."/>
            <person name="Peterson D.G."/>
            <person name="Wendel J.F."/>
            <person name="Udall J.A."/>
        </authorList>
    </citation>
    <scope>NUCLEOTIDE SEQUENCE [LARGE SCALE GENOMIC DNA]</scope>
    <source>
        <strain evidence="3">JFW-Udall</strain>
        <tissue evidence="3">Leaf</tissue>
    </source>
</reference>
<dbReference type="EMBL" id="JAHUZN010000005">
    <property type="protein sequence ID" value="KAG8492293.1"/>
    <property type="molecule type" value="Genomic_DNA"/>
</dbReference>
<accession>A0A8J6D5T4</accession>
<proteinExistence type="predicted"/>
<organism evidence="3 4">
    <name type="scientific">Gossypium anomalum</name>
    <dbReference type="NCBI Taxonomy" id="47600"/>
    <lineage>
        <taxon>Eukaryota</taxon>
        <taxon>Viridiplantae</taxon>
        <taxon>Streptophyta</taxon>
        <taxon>Embryophyta</taxon>
        <taxon>Tracheophyta</taxon>
        <taxon>Spermatophyta</taxon>
        <taxon>Magnoliopsida</taxon>
        <taxon>eudicotyledons</taxon>
        <taxon>Gunneridae</taxon>
        <taxon>Pentapetalae</taxon>
        <taxon>rosids</taxon>
        <taxon>malvids</taxon>
        <taxon>Malvales</taxon>
        <taxon>Malvaceae</taxon>
        <taxon>Malvoideae</taxon>
        <taxon>Gossypium</taxon>
    </lineage>
</organism>
<comment type="caution">
    <text evidence="3">The sequence shown here is derived from an EMBL/GenBank/DDBJ whole genome shotgun (WGS) entry which is preliminary data.</text>
</comment>
<keyword evidence="4" id="KW-1185">Reference proteome</keyword>
<feature type="region of interest" description="Disordered" evidence="1">
    <location>
        <begin position="1"/>
        <end position="21"/>
    </location>
</feature>
<dbReference type="InterPro" id="IPR036397">
    <property type="entry name" value="RNaseH_sf"/>
</dbReference>
<dbReference type="Pfam" id="PF13456">
    <property type="entry name" value="RVT_3"/>
    <property type="match status" value="1"/>
</dbReference>
<dbReference type="CDD" id="cd06222">
    <property type="entry name" value="RNase_H_like"/>
    <property type="match status" value="1"/>
</dbReference>
<dbReference type="OrthoDB" id="1002594at2759"/>
<dbReference type="Proteomes" id="UP000701853">
    <property type="component" value="Chromosome 5"/>
</dbReference>
<evidence type="ECO:0000313" key="3">
    <source>
        <dbReference type="EMBL" id="KAG8492293.1"/>
    </source>
</evidence>
<name>A0A8J6D5T4_9ROSI</name>
<dbReference type="PANTHER" id="PTHR47723">
    <property type="entry name" value="OS05G0353850 PROTEIN"/>
    <property type="match status" value="1"/>
</dbReference>
<evidence type="ECO:0000259" key="2">
    <source>
        <dbReference type="Pfam" id="PF13456"/>
    </source>
</evidence>
<evidence type="ECO:0000313" key="4">
    <source>
        <dbReference type="Proteomes" id="UP000701853"/>
    </source>
</evidence>
<dbReference type="InterPro" id="IPR002156">
    <property type="entry name" value="RNaseH_domain"/>
</dbReference>